<proteinExistence type="predicted"/>
<protein>
    <submittedName>
        <fullName evidence="2">Uncharacterized protein</fullName>
    </submittedName>
</protein>
<gene>
    <name evidence="2" type="ORF">CLV37_109182</name>
</gene>
<evidence type="ECO:0000313" key="2">
    <source>
        <dbReference type="EMBL" id="PRY12994.1"/>
    </source>
</evidence>
<sequence>MVREPEARGWRPPASYGVRDGVRDAGGAGAGCGEDCPYCRGPETD</sequence>
<dbReference type="AlphaFoldDB" id="A0A2T0R0Z6"/>
<feature type="region of interest" description="Disordered" evidence="1">
    <location>
        <begin position="1"/>
        <end position="22"/>
    </location>
</feature>
<dbReference type="Proteomes" id="UP000238083">
    <property type="component" value="Unassembled WGS sequence"/>
</dbReference>
<accession>A0A2T0R0Z6</accession>
<name>A0A2T0R0Z6_9ACTN</name>
<evidence type="ECO:0000313" key="3">
    <source>
        <dbReference type="Proteomes" id="UP000238083"/>
    </source>
</evidence>
<dbReference type="EMBL" id="PVZF01000009">
    <property type="protein sequence ID" value="PRY12994.1"/>
    <property type="molecule type" value="Genomic_DNA"/>
</dbReference>
<reference evidence="2 3" key="1">
    <citation type="submission" date="2018-03" db="EMBL/GenBank/DDBJ databases">
        <title>Genomic Encyclopedia of Archaeal and Bacterial Type Strains, Phase II (KMG-II): from individual species to whole genera.</title>
        <authorList>
            <person name="Goeker M."/>
        </authorList>
    </citation>
    <scope>NUCLEOTIDE SEQUENCE [LARGE SCALE GENOMIC DNA]</scope>
    <source>
        <strain evidence="2 3">DSM 19711</strain>
    </source>
</reference>
<comment type="caution">
    <text evidence="2">The sequence shown here is derived from an EMBL/GenBank/DDBJ whole genome shotgun (WGS) entry which is preliminary data.</text>
</comment>
<keyword evidence="3" id="KW-1185">Reference proteome</keyword>
<organism evidence="2 3">
    <name type="scientific">Kineococcus rhizosphaerae</name>
    <dbReference type="NCBI Taxonomy" id="559628"/>
    <lineage>
        <taxon>Bacteria</taxon>
        <taxon>Bacillati</taxon>
        <taxon>Actinomycetota</taxon>
        <taxon>Actinomycetes</taxon>
        <taxon>Kineosporiales</taxon>
        <taxon>Kineosporiaceae</taxon>
        <taxon>Kineococcus</taxon>
    </lineage>
</organism>
<evidence type="ECO:0000256" key="1">
    <source>
        <dbReference type="SAM" id="MobiDB-lite"/>
    </source>
</evidence>